<dbReference type="InterPro" id="IPR050955">
    <property type="entry name" value="Plant_Biomass_Hydrol_Est"/>
</dbReference>
<evidence type="ECO:0000313" key="5">
    <source>
        <dbReference type="Proteomes" id="UP000198994"/>
    </source>
</evidence>
<feature type="chain" id="PRO_5011523285" evidence="3">
    <location>
        <begin position="27"/>
        <end position="346"/>
    </location>
</feature>
<dbReference type="AlphaFoldDB" id="A0A1G7GHT0"/>
<evidence type="ECO:0000256" key="2">
    <source>
        <dbReference type="ARBA" id="ARBA00022801"/>
    </source>
</evidence>
<dbReference type="STRING" id="282683.SAMN04488105_1095"/>
<sequence>MLQRIRHGVCILPLLLATALPGPLPAGSSAPLGDFGDNPGALDAVLYTPDGAAPGLPLLVALHGCSMSAEAFDAETGLTALADTLPALLLLPQQREDNQMHLCFRWYDEEDNLPGRGESASIMQMIDHVIATDGADPAQVYVLGLSAGGGMTAAMIAGHPDRFAGGGIVAGPPYGCNRPRSDLDGFWHWWRWMRVIPALDGGDAALACGIKVTTPATDRAPEDWARYVREAAGDGDHDWPLISIWQGAADGTVDPGNLTELTEQWTAVQGIDATPASTETIDGAIRKLYLGADGTPRIETWELPGFDHAMPIDADGDPAPCGEARDFITDAGICAVRAMARFWGLL</sequence>
<dbReference type="PANTHER" id="PTHR43037:SF1">
    <property type="entry name" value="BLL1128 PROTEIN"/>
    <property type="match status" value="1"/>
</dbReference>
<keyword evidence="2" id="KW-0378">Hydrolase</keyword>
<dbReference type="Proteomes" id="UP000198994">
    <property type="component" value="Unassembled WGS sequence"/>
</dbReference>
<dbReference type="EMBL" id="FNAV01000009">
    <property type="protein sequence ID" value="SDE87676.1"/>
    <property type="molecule type" value="Genomic_DNA"/>
</dbReference>
<dbReference type="InterPro" id="IPR029058">
    <property type="entry name" value="AB_hydrolase_fold"/>
</dbReference>
<dbReference type="PANTHER" id="PTHR43037">
    <property type="entry name" value="UNNAMED PRODUCT-RELATED"/>
    <property type="match status" value="1"/>
</dbReference>
<dbReference type="InterPro" id="IPR010126">
    <property type="entry name" value="Esterase_phb"/>
</dbReference>
<organism evidence="4 5">
    <name type="scientific">Salipiger thiooxidans</name>
    <dbReference type="NCBI Taxonomy" id="282683"/>
    <lineage>
        <taxon>Bacteria</taxon>
        <taxon>Pseudomonadati</taxon>
        <taxon>Pseudomonadota</taxon>
        <taxon>Alphaproteobacteria</taxon>
        <taxon>Rhodobacterales</taxon>
        <taxon>Roseobacteraceae</taxon>
        <taxon>Salipiger</taxon>
    </lineage>
</organism>
<keyword evidence="1 3" id="KW-0732">Signal</keyword>
<dbReference type="SUPFAM" id="SSF53474">
    <property type="entry name" value="alpha/beta-Hydrolases"/>
    <property type="match status" value="2"/>
</dbReference>
<dbReference type="Gene3D" id="3.40.50.1820">
    <property type="entry name" value="alpha/beta hydrolase"/>
    <property type="match status" value="1"/>
</dbReference>
<dbReference type="Pfam" id="PF10503">
    <property type="entry name" value="Esterase_PHB"/>
    <property type="match status" value="1"/>
</dbReference>
<dbReference type="GO" id="GO:0016787">
    <property type="term" value="F:hydrolase activity"/>
    <property type="evidence" value="ECO:0007669"/>
    <property type="project" value="UniProtKB-KW"/>
</dbReference>
<proteinExistence type="predicted"/>
<reference evidence="5" key="1">
    <citation type="submission" date="2016-10" db="EMBL/GenBank/DDBJ databases">
        <authorList>
            <person name="Varghese N."/>
            <person name="Submissions S."/>
        </authorList>
    </citation>
    <scope>NUCLEOTIDE SEQUENCE [LARGE SCALE GENOMIC DNA]</scope>
    <source>
        <strain evidence="5">DSM 10146</strain>
    </source>
</reference>
<dbReference type="RefSeq" id="WP_089960343.1">
    <property type="nucleotide sequence ID" value="NZ_FNAV01000009.1"/>
</dbReference>
<dbReference type="OrthoDB" id="9767239at2"/>
<accession>A0A1G7GHT0</accession>
<protein>
    <submittedName>
        <fullName evidence="4">Esterase, PHB depolymerase family</fullName>
    </submittedName>
</protein>
<dbReference type="GO" id="GO:0005576">
    <property type="term" value="C:extracellular region"/>
    <property type="evidence" value="ECO:0007669"/>
    <property type="project" value="InterPro"/>
</dbReference>
<evidence type="ECO:0000256" key="3">
    <source>
        <dbReference type="SAM" id="SignalP"/>
    </source>
</evidence>
<name>A0A1G7GHT0_9RHOB</name>
<evidence type="ECO:0000313" key="4">
    <source>
        <dbReference type="EMBL" id="SDE87676.1"/>
    </source>
</evidence>
<gene>
    <name evidence="4" type="ORF">SAMN04488105_1095</name>
</gene>
<dbReference type="NCBIfam" id="TIGR01840">
    <property type="entry name" value="esterase_phb"/>
    <property type="match status" value="1"/>
</dbReference>
<evidence type="ECO:0000256" key="1">
    <source>
        <dbReference type="ARBA" id="ARBA00022729"/>
    </source>
</evidence>
<keyword evidence="5" id="KW-1185">Reference proteome</keyword>
<feature type="signal peptide" evidence="3">
    <location>
        <begin position="1"/>
        <end position="26"/>
    </location>
</feature>